<protein>
    <recommendedName>
        <fullName evidence="4">Abaecin</fullName>
    </recommendedName>
</protein>
<dbReference type="EMBL" id="CAXAJV020001282">
    <property type="protein sequence ID" value="CAL7935041.1"/>
    <property type="molecule type" value="Genomic_DNA"/>
</dbReference>
<accession>A0ABP1N5T2</accession>
<gene>
    <name evidence="2" type="ORF">XYLVIOL_LOCUS1360</name>
</gene>
<reference evidence="2 3" key="1">
    <citation type="submission" date="2024-08" db="EMBL/GenBank/DDBJ databases">
        <authorList>
            <person name="Will J Nash"/>
            <person name="Angela Man"/>
            <person name="Seanna McTaggart"/>
            <person name="Kendall Baker"/>
            <person name="Tom Barker"/>
            <person name="Leah Catchpole"/>
            <person name="Alex Durrant"/>
            <person name="Karim Gharbi"/>
            <person name="Naomi Irish"/>
            <person name="Gemy Kaithakottil"/>
            <person name="Debby Ku"/>
            <person name="Aaliyah Providence"/>
            <person name="Felix Shaw"/>
            <person name="David Swarbreck"/>
            <person name="Chris Watkins"/>
            <person name="Ann M. McCartney"/>
            <person name="Giulio Formenti"/>
            <person name="Alice Mouton"/>
            <person name="Noel Vella"/>
            <person name="Bjorn M von Reumont"/>
            <person name="Adriana Vella"/>
            <person name="Wilfried Haerty"/>
        </authorList>
    </citation>
    <scope>NUCLEOTIDE SEQUENCE [LARGE SCALE GENOMIC DNA]</scope>
</reference>
<dbReference type="Pfam" id="PF08026">
    <property type="entry name" value="Antimicrobial_5"/>
    <property type="match status" value="1"/>
</dbReference>
<evidence type="ECO:0000313" key="2">
    <source>
        <dbReference type="EMBL" id="CAL7935041.1"/>
    </source>
</evidence>
<evidence type="ECO:0000313" key="3">
    <source>
        <dbReference type="Proteomes" id="UP001642520"/>
    </source>
</evidence>
<evidence type="ECO:0008006" key="4">
    <source>
        <dbReference type="Google" id="ProtNLM"/>
    </source>
</evidence>
<keyword evidence="1" id="KW-0732">Signal</keyword>
<comment type="caution">
    <text evidence="2">The sequence shown here is derived from an EMBL/GenBank/DDBJ whole genome shotgun (WGS) entry which is preliminary data.</text>
</comment>
<name>A0ABP1N5T2_XYLVO</name>
<dbReference type="Proteomes" id="UP001642520">
    <property type="component" value="Unassembled WGS sequence"/>
</dbReference>
<keyword evidence="3" id="KW-1185">Reference proteome</keyword>
<dbReference type="InterPro" id="IPR012524">
    <property type="entry name" value="Abaecin_antimicrobial_peptide"/>
</dbReference>
<sequence>MKVAIFILAVFAALCSVFAFVPNMPVPTRGKQFPTFPGQGPFNPRATWPYPMPKVTNVLIVRSPTIHAIGANQFLLPNPR</sequence>
<proteinExistence type="predicted"/>
<feature type="signal peptide" evidence="1">
    <location>
        <begin position="1"/>
        <end position="19"/>
    </location>
</feature>
<evidence type="ECO:0000256" key="1">
    <source>
        <dbReference type="SAM" id="SignalP"/>
    </source>
</evidence>
<feature type="chain" id="PRO_5045830519" description="Abaecin" evidence="1">
    <location>
        <begin position="20"/>
        <end position="80"/>
    </location>
</feature>
<organism evidence="2 3">
    <name type="scientific">Xylocopa violacea</name>
    <name type="common">Violet carpenter bee</name>
    <name type="synonym">Apis violacea</name>
    <dbReference type="NCBI Taxonomy" id="135666"/>
    <lineage>
        <taxon>Eukaryota</taxon>
        <taxon>Metazoa</taxon>
        <taxon>Ecdysozoa</taxon>
        <taxon>Arthropoda</taxon>
        <taxon>Hexapoda</taxon>
        <taxon>Insecta</taxon>
        <taxon>Pterygota</taxon>
        <taxon>Neoptera</taxon>
        <taxon>Endopterygota</taxon>
        <taxon>Hymenoptera</taxon>
        <taxon>Apocrita</taxon>
        <taxon>Aculeata</taxon>
        <taxon>Apoidea</taxon>
        <taxon>Anthophila</taxon>
        <taxon>Apidae</taxon>
        <taxon>Xylocopa</taxon>
        <taxon>Xylocopa</taxon>
    </lineage>
</organism>